<dbReference type="Proteomes" id="UP000076480">
    <property type="component" value="Unassembled WGS sequence"/>
</dbReference>
<accession>A0A166GNA5</accession>
<proteinExistence type="predicted"/>
<dbReference type="AlphaFoldDB" id="A0A166GNA5"/>
<keyword evidence="2" id="KW-1185">Reference proteome</keyword>
<evidence type="ECO:0000313" key="1">
    <source>
        <dbReference type="EMBL" id="KZL39422.1"/>
    </source>
</evidence>
<evidence type="ECO:0000313" key="2">
    <source>
        <dbReference type="Proteomes" id="UP000076480"/>
    </source>
</evidence>
<protein>
    <submittedName>
        <fullName evidence="1">Uncharacterized protein</fullName>
    </submittedName>
</protein>
<reference evidence="1 2" key="1">
    <citation type="submission" date="2015-02" db="EMBL/GenBank/DDBJ databases">
        <title>Draft genome sequence of Lactobacillus collinoides CUPV2371 isolated from a natural cider, the first genome sequence of a strain of this species.</title>
        <authorList>
            <person name="Puertas A.I."/>
            <person name="Spano G."/>
            <person name="Capozzi V."/>
            <person name="Lamontanara A."/>
            <person name="Orru L."/>
            <person name="Duenas M.T."/>
        </authorList>
    </citation>
    <scope>NUCLEOTIDE SEQUENCE [LARGE SCALE GENOMIC DNA]</scope>
    <source>
        <strain evidence="1 2">237</strain>
    </source>
</reference>
<comment type="caution">
    <text evidence="1">The sequence shown here is derived from an EMBL/GenBank/DDBJ whole genome shotgun (WGS) entry which is preliminary data.</text>
</comment>
<organism evidence="1 2">
    <name type="scientific">Secundilactobacillus collinoides</name>
    <name type="common">Lactobacillus collinoides</name>
    <dbReference type="NCBI Taxonomy" id="33960"/>
    <lineage>
        <taxon>Bacteria</taxon>
        <taxon>Bacillati</taxon>
        <taxon>Bacillota</taxon>
        <taxon>Bacilli</taxon>
        <taxon>Lactobacillales</taxon>
        <taxon>Lactobacillaceae</taxon>
        <taxon>Secundilactobacillus</taxon>
    </lineage>
</organism>
<gene>
    <name evidence="1" type="ORF">TY91_10545</name>
</gene>
<name>A0A166GNA5_SECCO</name>
<sequence length="59" mass="7176">MENEYWIHKNIQTNQDEQVKVDNSLSIRRNIHIILQKFLKTNHATFFINIFLIKPKHSQ</sequence>
<dbReference type="PATRIC" id="fig|33960.6.peg.2728"/>
<dbReference type="EMBL" id="JYDC01000046">
    <property type="protein sequence ID" value="KZL39422.1"/>
    <property type="molecule type" value="Genomic_DNA"/>
</dbReference>